<dbReference type="AlphaFoldDB" id="A0A0K1Q0U8"/>
<dbReference type="PANTHER" id="PTHR47572">
    <property type="entry name" value="LIPOPROTEIN-RELATED"/>
    <property type="match status" value="1"/>
</dbReference>
<proteinExistence type="predicted"/>
<sequence>MKRFLPFALVLCSGAWIYACSSSDGSNNNGPPSDTTNGENGNGNPDPNNPSGNDGGGGGNDASPTEDSSTPDATSNVNPIEGATAKSELEVENVDGLVWKTDAVYFTLPYQQLLVKYTPGRTPDPTDQYVTSINALGITFDEKANTLLFANSNDHGVAELRRVEAGKTGPFPIATTAVAMTQADGGATPPPYSPNDAVVRKSDGTIFLTDPGYQSGNITNGVYRLSPQNKLSQVAAYTEERPNGIALSPDSATLYVSLTQNQDPPGTTIPSIVKFTVAADGTTGTATKFVDVGPADAAPDGLTVDTGGNVYVATKTGVQVFAADGKKWGQITTAKPATNVAFGGADAKTLYISTTGGIFSAQVKIAGLGQ</sequence>
<protein>
    <submittedName>
        <fullName evidence="5">Gluconolactonase</fullName>
    </submittedName>
</protein>
<dbReference type="STRING" id="1391654.AKJ09_05910"/>
<dbReference type="InterPro" id="IPR011042">
    <property type="entry name" value="6-blade_b-propeller_TolB-like"/>
</dbReference>
<dbReference type="KEGG" id="llu:AKJ09_05910"/>
<feature type="compositionally biased region" description="Polar residues" evidence="2">
    <location>
        <begin position="62"/>
        <end position="78"/>
    </location>
</feature>
<dbReference type="InterPro" id="IPR013658">
    <property type="entry name" value="SGL"/>
</dbReference>
<dbReference type="SUPFAM" id="SSF63829">
    <property type="entry name" value="Calcium-dependent phosphotriesterase"/>
    <property type="match status" value="1"/>
</dbReference>
<feature type="signal peptide" evidence="3">
    <location>
        <begin position="1"/>
        <end position="18"/>
    </location>
</feature>
<keyword evidence="3" id="KW-0732">Signal</keyword>
<feature type="chain" id="PRO_5005466692" evidence="3">
    <location>
        <begin position="19"/>
        <end position="370"/>
    </location>
</feature>
<evidence type="ECO:0000313" key="6">
    <source>
        <dbReference type="Proteomes" id="UP000064967"/>
    </source>
</evidence>
<evidence type="ECO:0000256" key="2">
    <source>
        <dbReference type="SAM" id="MobiDB-lite"/>
    </source>
</evidence>
<dbReference type="Gene3D" id="2.120.10.30">
    <property type="entry name" value="TolB, C-terminal domain"/>
    <property type="match status" value="1"/>
</dbReference>
<evidence type="ECO:0000256" key="1">
    <source>
        <dbReference type="ARBA" id="ARBA00022801"/>
    </source>
</evidence>
<evidence type="ECO:0000259" key="4">
    <source>
        <dbReference type="Pfam" id="PF08450"/>
    </source>
</evidence>
<keyword evidence="1" id="KW-0378">Hydrolase</keyword>
<evidence type="ECO:0000313" key="5">
    <source>
        <dbReference type="EMBL" id="AKU99246.1"/>
    </source>
</evidence>
<dbReference type="RefSeq" id="WP_169927895.1">
    <property type="nucleotide sequence ID" value="NZ_CP012333.1"/>
</dbReference>
<dbReference type="Pfam" id="PF08450">
    <property type="entry name" value="SGL"/>
    <property type="match status" value="1"/>
</dbReference>
<dbReference type="PANTHER" id="PTHR47572:SF4">
    <property type="entry name" value="LACTONASE DRP35"/>
    <property type="match status" value="1"/>
</dbReference>
<dbReference type="PROSITE" id="PS51257">
    <property type="entry name" value="PROKAR_LIPOPROTEIN"/>
    <property type="match status" value="1"/>
</dbReference>
<reference evidence="5 6" key="1">
    <citation type="submission" date="2015-08" db="EMBL/GenBank/DDBJ databases">
        <authorList>
            <person name="Babu N.S."/>
            <person name="Beckwith C.J."/>
            <person name="Beseler K.G."/>
            <person name="Brison A."/>
            <person name="Carone J.V."/>
            <person name="Caskin T.P."/>
            <person name="Diamond M."/>
            <person name="Durham M.E."/>
            <person name="Foxe J.M."/>
            <person name="Go M."/>
            <person name="Henderson B.A."/>
            <person name="Jones I.B."/>
            <person name="McGettigan J.A."/>
            <person name="Micheletti S.J."/>
            <person name="Nasrallah M.E."/>
            <person name="Ortiz D."/>
            <person name="Piller C.R."/>
            <person name="Privatt S.R."/>
            <person name="Schneider S.L."/>
            <person name="Sharp S."/>
            <person name="Smith T.C."/>
            <person name="Stanton J.D."/>
            <person name="Ullery H.E."/>
            <person name="Wilson R.J."/>
            <person name="Serrano M.G."/>
            <person name="Buck G."/>
            <person name="Lee V."/>
            <person name="Wang Y."/>
            <person name="Carvalho R."/>
            <person name="Voegtly L."/>
            <person name="Shi R."/>
            <person name="Duckworth R."/>
            <person name="Johnson A."/>
            <person name="Loviza R."/>
            <person name="Walstead R."/>
            <person name="Shah Z."/>
            <person name="Kiflezghi M."/>
            <person name="Wade K."/>
            <person name="Ball S.L."/>
            <person name="Bradley K.W."/>
            <person name="Asai D.J."/>
            <person name="Bowman C.A."/>
            <person name="Russell D.A."/>
            <person name="Pope W.H."/>
            <person name="Jacobs-Sera D."/>
            <person name="Hendrix R.W."/>
            <person name="Hatfull G.F."/>
        </authorList>
    </citation>
    <scope>NUCLEOTIDE SEQUENCE [LARGE SCALE GENOMIC DNA]</scope>
    <source>
        <strain evidence="5 6">DSM 27648</strain>
    </source>
</reference>
<keyword evidence="6" id="KW-1185">Reference proteome</keyword>
<dbReference type="InterPro" id="IPR051262">
    <property type="entry name" value="SMP-30/CGR1_Lactonase"/>
</dbReference>
<dbReference type="Proteomes" id="UP000064967">
    <property type="component" value="Chromosome"/>
</dbReference>
<feature type="compositionally biased region" description="Low complexity" evidence="2">
    <location>
        <begin position="24"/>
        <end position="52"/>
    </location>
</feature>
<dbReference type="GO" id="GO:0016787">
    <property type="term" value="F:hydrolase activity"/>
    <property type="evidence" value="ECO:0007669"/>
    <property type="project" value="UniProtKB-KW"/>
</dbReference>
<evidence type="ECO:0000256" key="3">
    <source>
        <dbReference type="SAM" id="SignalP"/>
    </source>
</evidence>
<feature type="domain" description="SMP-30/Gluconolactonase/LRE-like region" evidence="4">
    <location>
        <begin position="96"/>
        <end position="355"/>
    </location>
</feature>
<name>A0A0K1Q0U8_9BACT</name>
<accession>A0A0K1Q0U8</accession>
<feature type="region of interest" description="Disordered" evidence="2">
    <location>
        <begin position="24"/>
        <end position="84"/>
    </location>
</feature>
<dbReference type="EMBL" id="CP012333">
    <property type="protein sequence ID" value="AKU99246.1"/>
    <property type="molecule type" value="Genomic_DNA"/>
</dbReference>
<organism evidence="5 6">
    <name type="scientific">Labilithrix luteola</name>
    <dbReference type="NCBI Taxonomy" id="1391654"/>
    <lineage>
        <taxon>Bacteria</taxon>
        <taxon>Pseudomonadati</taxon>
        <taxon>Myxococcota</taxon>
        <taxon>Polyangia</taxon>
        <taxon>Polyangiales</taxon>
        <taxon>Labilitrichaceae</taxon>
        <taxon>Labilithrix</taxon>
    </lineage>
</organism>
<gene>
    <name evidence="5" type="ORF">AKJ09_05910</name>
</gene>